<gene>
    <name evidence="1" type="ORF">A3C12_01875</name>
</gene>
<reference evidence="1 2" key="1">
    <citation type="journal article" date="2016" name="Nat. Commun.">
        <title>Thousands of microbial genomes shed light on interconnected biogeochemical processes in an aquifer system.</title>
        <authorList>
            <person name="Anantharaman K."/>
            <person name="Brown C.T."/>
            <person name="Hug L.A."/>
            <person name="Sharon I."/>
            <person name="Castelle C.J."/>
            <person name="Probst A.J."/>
            <person name="Thomas B.C."/>
            <person name="Singh A."/>
            <person name="Wilkins M.J."/>
            <person name="Karaoz U."/>
            <person name="Brodie E.L."/>
            <person name="Williams K.H."/>
            <person name="Hubbard S.S."/>
            <person name="Banfield J.F."/>
        </authorList>
    </citation>
    <scope>NUCLEOTIDE SEQUENCE [LARGE SCALE GENOMIC DNA]</scope>
</reference>
<sequence length="315" mass="35291">MASRCTAPWRLCIICLGHKTVVPASVVVNRNLGYCAFYERAGPSRRRINVFASWENQPKEVRGRLRKSASSEETLRTALRLKARWENLTIRELVEETGLSLTFVCEVSPGAKRQLEQMHQAGVLHPSLEEFVAWRKNPQPQAFAVGEWSDGETTEHAHNHGERRLLMPKGKKLSKGEIGKILGLLKKGDKTRAEVAEQFGVAETTIEKYACEKSLRKRAKRDGGKQQAPAVRRQKRMLRPAIARGADDQGLTTHHAELEKAWVKVQEGLAEIETIYAAAHLFLHKIQPHQTLFNFQPIHSSELTCLPVGGSNGGN</sequence>
<dbReference type="Gene3D" id="1.10.10.60">
    <property type="entry name" value="Homeodomain-like"/>
    <property type="match status" value="1"/>
</dbReference>
<name>A0A1G2KSE9_9BACT</name>
<evidence type="ECO:0000313" key="1">
    <source>
        <dbReference type="EMBL" id="OHA01502.1"/>
    </source>
</evidence>
<dbReference type="Proteomes" id="UP000178710">
    <property type="component" value="Unassembled WGS sequence"/>
</dbReference>
<comment type="caution">
    <text evidence="1">The sequence shown here is derived from an EMBL/GenBank/DDBJ whole genome shotgun (WGS) entry which is preliminary data.</text>
</comment>
<evidence type="ECO:0000313" key="2">
    <source>
        <dbReference type="Proteomes" id="UP000178710"/>
    </source>
</evidence>
<dbReference type="AlphaFoldDB" id="A0A1G2KSE9"/>
<protein>
    <submittedName>
        <fullName evidence="1">Uncharacterized protein</fullName>
    </submittedName>
</protein>
<organism evidence="1 2">
    <name type="scientific">Candidatus Sungbacteria bacterium RIFCSPHIGHO2_02_FULL_49_20</name>
    <dbReference type="NCBI Taxonomy" id="1802272"/>
    <lineage>
        <taxon>Bacteria</taxon>
        <taxon>Candidatus Sungiibacteriota</taxon>
    </lineage>
</organism>
<proteinExistence type="predicted"/>
<dbReference type="EMBL" id="MHQK01000026">
    <property type="protein sequence ID" value="OHA01502.1"/>
    <property type="molecule type" value="Genomic_DNA"/>
</dbReference>
<accession>A0A1G2KSE9</accession>